<dbReference type="InterPro" id="IPR040044">
    <property type="entry name" value="SRR1L"/>
</dbReference>
<dbReference type="GO" id="GO:0005634">
    <property type="term" value="C:nucleus"/>
    <property type="evidence" value="ECO:0007669"/>
    <property type="project" value="TreeGrafter"/>
</dbReference>
<feature type="compositionally biased region" description="Polar residues" evidence="2">
    <location>
        <begin position="254"/>
        <end position="264"/>
    </location>
</feature>
<name>A0A4U7KZW5_9BASI</name>
<dbReference type="KEGG" id="sgra:EX895_001264"/>
<dbReference type="PANTHER" id="PTHR28626:SF3">
    <property type="entry name" value="SRR1-LIKE PROTEIN"/>
    <property type="match status" value="1"/>
</dbReference>
<comment type="caution">
    <text evidence="4">The sequence shown here is derived from an EMBL/GenBank/DDBJ whole genome shotgun (WGS) entry which is preliminary data.</text>
</comment>
<feature type="region of interest" description="Disordered" evidence="2">
    <location>
        <begin position="241"/>
        <end position="267"/>
    </location>
</feature>
<dbReference type="PANTHER" id="PTHR28626">
    <property type="entry name" value="SRR1-LIKE PROTEIN"/>
    <property type="match status" value="1"/>
</dbReference>
<gene>
    <name evidence="4" type="ORF">EX895_001264</name>
</gene>
<dbReference type="AlphaFoldDB" id="A0A4U7KZW5"/>
<feature type="domain" description="SRR1-like" evidence="3">
    <location>
        <begin position="145"/>
        <end position="383"/>
    </location>
</feature>
<evidence type="ECO:0000259" key="3">
    <source>
        <dbReference type="Pfam" id="PF07985"/>
    </source>
</evidence>
<dbReference type="Proteomes" id="UP000306050">
    <property type="component" value="Chromosome SGRAM_10"/>
</dbReference>
<dbReference type="GeneID" id="40724159"/>
<reference evidence="4 5" key="1">
    <citation type="submission" date="2019-05" db="EMBL/GenBank/DDBJ databases">
        <title>Sporisorium graminicola CBS 10092 draft sequencing and annotation.</title>
        <authorList>
            <person name="Solano-Gonzalez S."/>
            <person name="Caddick M.X."/>
            <person name="Darby A."/>
        </authorList>
    </citation>
    <scope>NUCLEOTIDE SEQUENCE [LARGE SCALE GENOMIC DNA]</scope>
    <source>
        <strain evidence="4 5">CBS 10092</strain>
    </source>
</reference>
<evidence type="ECO:0000313" key="4">
    <source>
        <dbReference type="EMBL" id="TKY89966.1"/>
    </source>
</evidence>
<organism evidence="4 5">
    <name type="scientific">Sporisorium graminicola</name>
    <dbReference type="NCBI Taxonomy" id="280036"/>
    <lineage>
        <taxon>Eukaryota</taxon>
        <taxon>Fungi</taxon>
        <taxon>Dikarya</taxon>
        <taxon>Basidiomycota</taxon>
        <taxon>Ustilaginomycotina</taxon>
        <taxon>Ustilaginomycetes</taxon>
        <taxon>Ustilaginales</taxon>
        <taxon>Ustilaginaceae</taxon>
        <taxon>Sporisorium</taxon>
    </lineage>
</organism>
<dbReference type="OrthoDB" id="551431at2759"/>
<evidence type="ECO:0000256" key="2">
    <source>
        <dbReference type="SAM" id="MobiDB-lite"/>
    </source>
</evidence>
<keyword evidence="5" id="KW-1185">Reference proteome</keyword>
<comment type="similarity">
    <text evidence="1">Belongs to the SRR1 family.</text>
</comment>
<dbReference type="EMBL" id="SRRM01000003">
    <property type="protein sequence ID" value="TKY89966.1"/>
    <property type="molecule type" value="Genomic_DNA"/>
</dbReference>
<sequence>MVDAPRLLASTPAGGEEEEPPFQFVRSKRRSTRPGRIAAAGKSFSDSSGSITGPVSGSGFAYSSTANGRARSRANGKGGGTQRAEEEEEVGRRELTDAEVASSASAAAPGSGARSTEAQVSSAEATAETSAQQHGDTARPSSMRAATIPTRIVCLGLGSPTTSRSAQIQLALLVVMRSWLKMRRASTPMGEAALNDSNPKGDRMEEAKVEAVECIAYDPVFSSVDRALLRKYDVDAACAPQASSSDVDGAPQLGTESPGASSDNPIDRYYTHPTIPTLLYMPHCDRALYEHVLTLSSPVSGPLILLSNMLSNYALASNLATTSPTLHSLIPRLKVVALPNYQGDKKASLPLVNGESADEVRMETAQFARLWDRNALRDLGFHWV</sequence>
<accession>A0A4U7KZW5</accession>
<protein>
    <recommendedName>
        <fullName evidence="3">SRR1-like domain-containing protein</fullName>
    </recommendedName>
</protein>
<feature type="compositionally biased region" description="Low complexity" evidence="2">
    <location>
        <begin position="101"/>
        <end position="133"/>
    </location>
</feature>
<feature type="region of interest" description="Disordered" evidence="2">
    <location>
        <begin position="1"/>
        <end position="144"/>
    </location>
</feature>
<dbReference type="GO" id="GO:0005737">
    <property type="term" value="C:cytoplasm"/>
    <property type="evidence" value="ECO:0007669"/>
    <property type="project" value="TreeGrafter"/>
</dbReference>
<dbReference type="InterPro" id="IPR012942">
    <property type="entry name" value="SRR1-like"/>
</dbReference>
<dbReference type="RefSeq" id="XP_029741951.1">
    <property type="nucleotide sequence ID" value="XM_029881863.1"/>
</dbReference>
<evidence type="ECO:0000313" key="5">
    <source>
        <dbReference type="Proteomes" id="UP000306050"/>
    </source>
</evidence>
<proteinExistence type="inferred from homology"/>
<feature type="compositionally biased region" description="Polar residues" evidence="2">
    <location>
        <begin position="44"/>
        <end position="67"/>
    </location>
</feature>
<evidence type="ECO:0000256" key="1">
    <source>
        <dbReference type="ARBA" id="ARBA00009856"/>
    </source>
</evidence>
<dbReference type="Pfam" id="PF07985">
    <property type="entry name" value="SRR1"/>
    <property type="match status" value="1"/>
</dbReference>